<dbReference type="GO" id="GO:0009252">
    <property type="term" value="P:peptidoglycan biosynthetic process"/>
    <property type="evidence" value="ECO:0007669"/>
    <property type="project" value="UniProtKB-KW"/>
</dbReference>
<evidence type="ECO:0000256" key="10">
    <source>
        <dbReference type="ARBA" id="ARBA00022960"/>
    </source>
</evidence>
<dbReference type="GO" id="GO:0019134">
    <property type="term" value="F:glucosamine-1-phosphate N-acetyltransferase activity"/>
    <property type="evidence" value="ECO:0007669"/>
    <property type="project" value="UniProtKB-EC"/>
</dbReference>
<dbReference type="SUPFAM" id="SSF51161">
    <property type="entry name" value="Trimeric LpxA-like enzymes"/>
    <property type="match status" value="1"/>
</dbReference>
<dbReference type="AlphaFoldDB" id="A0A1F5VHP4"/>
<evidence type="ECO:0000256" key="15">
    <source>
        <dbReference type="ARBA" id="ARBA00048493"/>
    </source>
</evidence>
<evidence type="ECO:0000256" key="13">
    <source>
        <dbReference type="ARBA" id="ARBA00023316"/>
    </source>
</evidence>
<evidence type="ECO:0000256" key="1">
    <source>
        <dbReference type="ARBA" id="ARBA00001946"/>
    </source>
</evidence>
<dbReference type="InterPro" id="IPR050065">
    <property type="entry name" value="GlmU-like"/>
</dbReference>
<evidence type="ECO:0000256" key="16">
    <source>
        <dbReference type="ARBA" id="ARBA00049628"/>
    </source>
</evidence>
<evidence type="ECO:0000256" key="4">
    <source>
        <dbReference type="ARBA" id="ARBA00007947"/>
    </source>
</evidence>
<dbReference type="GO" id="GO:0046872">
    <property type="term" value="F:metal ion binding"/>
    <property type="evidence" value="ECO:0007669"/>
    <property type="project" value="UniProtKB-KW"/>
</dbReference>
<keyword evidence="6" id="KW-0808">Transferase</keyword>
<keyword evidence="9" id="KW-0460">Magnesium</keyword>
<dbReference type="Pfam" id="PF00132">
    <property type="entry name" value="Hexapep"/>
    <property type="match status" value="1"/>
</dbReference>
<evidence type="ECO:0000256" key="6">
    <source>
        <dbReference type="ARBA" id="ARBA00022679"/>
    </source>
</evidence>
<dbReference type="PANTHER" id="PTHR43584:SF3">
    <property type="entry name" value="BIFUNCTIONAL PROTEIN GLMU"/>
    <property type="match status" value="1"/>
</dbReference>
<proteinExistence type="inferred from homology"/>
<evidence type="ECO:0000256" key="9">
    <source>
        <dbReference type="ARBA" id="ARBA00022842"/>
    </source>
</evidence>
<dbReference type="InterPro" id="IPR001451">
    <property type="entry name" value="Hexapep"/>
</dbReference>
<name>A0A1F5VHP4_9BACT</name>
<sequence length="381" mass="42464">MKKGVTMVKRLWWAEWEKLVGEGTLVPVYGASPENCHIEDSVIFFGTNIKIYRNVIIAGRITLAGECVIEDGSRIEGDGYIGFGSRIGCKIKDPKIGKFCKIYGAIVDSVISDWCEIGSTEGERPAIKRSFLGQGVTAKHFCGVRDAEIGALTNISEKVSVANYDGVSKQKTKIGAMCMLGINVNIMGGVEIGDECFIADGSRVDHNIPDRTYFNSAKALKYPQLGAHRDSCAWYLFGNYLKLDSAIGPGDRDYFLKMLKEKFGSDEEIKMWLTTPLDRMAGRTPLKCLCRDGYRAVYNVFGEYVDKIFGHEIITKRGISREKKKLLESELKNNLDNPHLWMATSFSNGIFAGFTPLEILKMEGECMIPLLIKWSKAKSII</sequence>
<comment type="similarity">
    <text evidence="4">In the N-terminal section; belongs to the N-acetylglucosamine-1-phosphate uridyltransferase family.</text>
</comment>
<evidence type="ECO:0000256" key="14">
    <source>
        <dbReference type="ARBA" id="ARBA00048247"/>
    </source>
</evidence>
<dbReference type="GO" id="GO:0071555">
    <property type="term" value="P:cell wall organization"/>
    <property type="evidence" value="ECO:0007669"/>
    <property type="project" value="UniProtKB-KW"/>
</dbReference>
<evidence type="ECO:0000256" key="5">
    <source>
        <dbReference type="ARBA" id="ARBA00022490"/>
    </source>
</evidence>
<keyword evidence="11" id="KW-0573">Peptidoglycan synthesis</keyword>
<dbReference type="Gene3D" id="2.160.10.10">
    <property type="entry name" value="Hexapeptide repeat proteins"/>
    <property type="match status" value="1"/>
</dbReference>
<comment type="caution">
    <text evidence="17">The sequence shown here is derived from an EMBL/GenBank/DDBJ whole genome shotgun (WGS) entry which is preliminary data.</text>
</comment>
<reference evidence="17 18" key="1">
    <citation type="journal article" date="2016" name="Nat. Commun.">
        <title>Thousands of microbial genomes shed light on interconnected biogeochemical processes in an aquifer system.</title>
        <authorList>
            <person name="Anantharaman K."/>
            <person name="Brown C.T."/>
            <person name="Hug L.A."/>
            <person name="Sharon I."/>
            <person name="Castelle C.J."/>
            <person name="Probst A.J."/>
            <person name="Thomas B.C."/>
            <person name="Singh A."/>
            <person name="Wilkins M.J."/>
            <person name="Karaoz U."/>
            <person name="Brodie E.L."/>
            <person name="Williams K.H."/>
            <person name="Hubbard S.S."/>
            <person name="Banfield J.F."/>
        </authorList>
    </citation>
    <scope>NUCLEOTIDE SEQUENCE [LARGE SCALE GENOMIC DNA]</scope>
</reference>
<comment type="cofactor">
    <cofactor evidence="1">
        <name>Mg(2+)</name>
        <dbReference type="ChEBI" id="CHEBI:18420"/>
    </cofactor>
</comment>
<dbReference type="PANTHER" id="PTHR43584">
    <property type="entry name" value="NUCLEOTIDYL TRANSFERASE"/>
    <property type="match status" value="1"/>
</dbReference>
<protein>
    <submittedName>
        <fullName evidence="17">Uncharacterized protein</fullName>
    </submittedName>
</protein>
<gene>
    <name evidence="17" type="ORF">A2834_02490</name>
</gene>
<evidence type="ECO:0000313" key="17">
    <source>
        <dbReference type="EMBL" id="OGF62924.1"/>
    </source>
</evidence>
<evidence type="ECO:0000256" key="2">
    <source>
        <dbReference type="ARBA" id="ARBA00004496"/>
    </source>
</evidence>
<evidence type="ECO:0000256" key="12">
    <source>
        <dbReference type="ARBA" id="ARBA00023315"/>
    </source>
</evidence>
<keyword evidence="13" id="KW-0961">Cell wall biogenesis/degradation</keyword>
<keyword evidence="5" id="KW-0963">Cytoplasm</keyword>
<comment type="catalytic activity">
    <reaction evidence="14">
        <text>alpha-D-glucosamine 1-phosphate + acetyl-CoA = N-acetyl-alpha-D-glucosamine 1-phosphate + CoA + H(+)</text>
        <dbReference type="Rhea" id="RHEA:13725"/>
        <dbReference type="ChEBI" id="CHEBI:15378"/>
        <dbReference type="ChEBI" id="CHEBI:57287"/>
        <dbReference type="ChEBI" id="CHEBI:57288"/>
        <dbReference type="ChEBI" id="CHEBI:57776"/>
        <dbReference type="ChEBI" id="CHEBI:58516"/>
        <dbReference type="EC" id="2.3.1.157"/>
    </reaction>
</comment>
<keyword evidence="7" id="KW-0548">Nucleotidyltransferase</keyword>
<evidence type="ECO:0000313" key="18">
    <source>
        <dbReference type="Proteomes" id="UP000179251"/>
    </source>
</evidence>
<comment type="catalytic activity">
    <reaction evidence="15">
        <text>N-acetyl-alpha-D-glucosamine 1-phosphate + UTP + H(+) = UDP-N-acetyl-alpha-D-glucosamine + diphosphate</text>
        <dbReference type="Rhea" id="RHEA:13509"/>
        <dbReference type="ChEBI" id="CHEBI:15378"/>
        <dbReference type="ChEBI" id="CHEBI:33019"/>
        <dbReference type="ChEBI" id="CHEBI:46398"/>
        <dbReference type="ChEBI" id="CHEBI:57705"/>
        <dbReference type="ChEBI" id="CHEBI:57776"/>
        <dbReference type="EC" id="2.7.7.23"/>
    </reaction>
</comment>
<comment type="function">
    <text evidence="16">Catalyzes the last two sequential reactions in the de novo biosynthetic pathway for UDP-N-acetylglucosamine (UDP-GlcNAc). The C-terminal domain catalyzes the transfer of acetyl group from acetyl coenzyme A to glucosamine-1-phosphate (GlcN-1-P) to produce N-acetylglucosamine-1-phosphate (GlcNAc-1-P), which is converted into UDP-GlcNAc by the transfer of uridine 5-monophosphate (from uridine 5-triphosphate), a reaction catalyzed by the N-terminal domain.</text>
</comment>
<keyword evidence="8" id="KW-0479">Metal-binding</keyword>
<comment type="subcellular location">
    <subcellularLocation>
        <location evidence="2">Cytoplasm</location>
    </subcellularLocation>
</comment>
<evidence type="ECO:0000256" key="11">
    <source>
        <dbReference type="ARBA" id="ARBA00022984"/>
    </source>
</evidence>
<dbReference type="STRING" id="1798325.A2834_02490"/>
<dbReference type="InterPro" id="IPR011004">
    <property type="entry name" value="Trimer_LpxA-like_sf"/>
</dbReference>
<keyword evidence="12" id="KW-0012">Acyltransferase</keyword>
<comment type="similarity">
    <text evidence="3">In the C-terminal section; belongs to the transferase hexapeptide repeat family.</text>
</comment>
<evidence type="ECO:0000256" key="8">
    <source>
        <dbReference type="ARBA" id="ARBA00022723"/>
    </source>
</evidence>
<dbReference type="Proteomes" id="UP000179251">
    <property type="component" value="Unassembled WGS sequence"/>
</dbReference>
<evidence type="ECO:0000256" key="3">
    <source>
        <dbReference type="ARBA" id="ARBA00007707"/>
    </source>
</evidence>
<keyword evidence="10" id="KW-0133">Cell shape</keyword>
<evidence type="ECO:0000256" key="7">
    <source>
        <dbReference type="ARBA" id="ARBA00022695"/>
    </source>
</evidence>
<accession>A0A1F5VHP4</accession>
<dbReference type="GO" id="GO:0008360">
    <property type="term" value="P:regulation of cell shape"/>
    <property type="evidence" value="ECO:0007669"/>
    <property type="project" value="UniProtKB-KW"/>
</dbReference>
<dbReference type="GO" id="GO:0005737">
    <property type="term" value="C:cytoplasm"/>
    <property type="evidence" value="ECO:0007669"/>
    <property type="project" value="UniProtKB-SubCell"/>
</dbReference>
<dbReference type="GO" id="GO:0003977">
    <property type="term" value="F:UDP-N-acetylglucosamine diphosphorylase activity"/>
    <property type="evidence" value="ECO:0007669"/>
    <property type="project" value="UniProtKB-EC"/>
</dbReference>
<dbReference type="EMBL" id="MFHD01000010">
    <property type="protein sequence ID" value="OGF62924.1"/>
    <property type="molecule type" value="Genomic_DNA"/>
</dbReference>
<organism evidence="17 18">
    <name type="scientific">Candidatus Giovannonibacteria bacterium RIFCSPHIGHO2_01_FULL_45_23</name>
    <dbReference type="NCBI Taxonomy" id="1798325"/>
    <lineage>
        <taxon>Bacteria</taxon>
        <taxon>Candidatus Giovannoniibacteriota</taxon>
    </lineage>
</organism>